<organism evidence="2 3">
    <name type="scientific">Phytomonospora endophytica</name>
    <dbReference type="NCBI Taxonomy" id="714109"/>
    <lineage>
        <taxon>Bacteria</taxon>
        <taxon>Bacillati</taxon>
        <taxon>Actinomycetota</taxon>
        <taxon>Actinomycetes</taxon>
        <taxon>Micromonosporales</taxon>
        <taxon>Micromonosporaceae</taxon>
        <taxon>Phytomonospora</taxon>
    </lineage>
</organism>
<dbReference type="GO" id="GO:0003677">
    <property type="term" value="F:DNA binding"/>
    <property type="evidence" value="ECO:0007669"/>
    <property type="project" value="InterPro"/>
</dbReference>
<comment type="caution">
    <text evidence="2">The sequence shown here is derived from an EMBL/GenBank/DDBJ whole genome shotgun (WGS) entry which is preliminary data.</text>
</comment>
<dbReference type="Gene3D" id="1.10.10.10">
    <property type="entry name" value="Winged helix-like DNA-binding domain superfamily/Winged helix DNA-binding domain"/>
    <property type="match status" value="2"/>
</dbReference>
<accession>A0A841F5Q7</accession>
<dbReference type="RefSeq" id="WP_184785177.1">
    <property type="nucleotide sequence ID" value="NZ_BONT01000062.1"/>
</dbReference>
<name>A0A841F5Q7_9ACTN</name>
<dbReference type="SUPFAM" id="SSF46785">
    <property type="entry name" value="Winged helix' DNA-binding domain"/>
    <property type="match status" value="1"/>
</dbReference>
<dbReference type="Pfam" id="PF13384">
    <property type="entry name" value="HTH_23"/>
    <property type="match status" value="1"/>
</dbReference>
<evidence type="ECO:0000259" key="1">
    <source>
        <dbReference type="SMART" id="SM00421"/>
    </source>
</evidence>
<keyword evidence="3" id="KW-1185">Reference proteome</keyword>
<dbReference type="PANTHER" id="PTHR34293:SF1">
    <property type="entry name" value="HTH-TYPE TRANSCRIPTIONAL REGULATOR TRMBL2"/>
    <property type="match status" value="1"/>
</dbReference>
<dbReference type="SUPFAM" id="SSF46894">
    <property type="entry name" value="C-terminal effector domain of the bipartite response regulators"/>
    <property type="match status" value="1"/>
</dbReference>
<evidence type="ECO:0000313" key="3">
    <source>
        <dbReference type="Proteomes" id="UP000548476"/>
    </source>
</evidence>
<gene>
    <name evidence="2" type="ORF">HNR73_000093</name>
</gene>
<evidence type="ECO:0000313" key="2">
    <source>
        <dbReference type="EMBL" id="MBB6032251.1"/>
    </source>
</evidence>
<sequence>MELRALGIDAEQERIYRHLVSAGPAHVPEVAAGFGLDENRAAHVLDALTTAGLASRDDDRYIAAPPEIALRALLVRRRDELGRAETALAELTELFRASAAGRSVRDLVEVVVGVDGVRQRFGQIQSGAARDLRAFVRANPMAVSAAQNTAEGEAIQRGVRYRVVVEKPVLAELGMLARAEESLDAGEEIRIMPELPLRMIIADGELGLVPLNSAGEPGAIVVHPSGLLDALIALFESTWDRAMALRPEDGSYAEDLTDLDRRIIALLLQGFTDNAVAKQLDVSARTVQRRIRYLMDEAQVSTRMQLGYRLSTLRRLRPGDAGGSPGQ</sequence>
<dbReference type="AlphaFoldDB" id="A0A841F5Q7"/>
<dbReference type="Proteomes" id="UP000548476">
    <property type="component" value="Unassembled WGS sequence"/>
</dbReference>
<feature type="domain" description="HTH luxR-type" evidence="1">
    <location>
        <begin position="253"/>
        <end position="310"/>
    </location>
</feature>
<dbReference type="EMBL" id="JACHGT010000001">
    <property type="protein sequence ID" value="MBB6032251.1"/>
    <property type="molecule type" value="Genomic_DNA"/>
</dbReference>
<dbReference type="InterPro" id="IPR036390">
    <property type="entry name" value="WH_DNA-bd_sf"/>
</dbReference>
<protein>
    <submittedName>
        <fullName evidence="2">Putative transcriptional regulator</fullName>
    </submittedName>
</protein>
<dbReference type="SMART" id="SM00421">
    <property type="entry name" value="HTH_LUXR"/>
    <property type="match status" value="1"/>
</dbReference>
<dbReference type="InterPro" id="IPR051797">
    <property type="entry name" value="TrmB-like"/>
</dbReference>
<dbReference type="PANTHER" id="PTHR34293">
    <property type="entry name" value="HTH-TYPE TRANSCRIPTIONAL REGULATOR TRMBL2"/>
    <property type="match status" value="1"/>
</dbReference>
<proteinExistence type="predicted"/>
<dbReference type="InterPro" id="IPR000792">
    <property type="entry name" value="Tscrpt_reg_LuxR_C"/>
</dbReference>
<reference evidence="2 3" key="1">
    <citation type="submission" date="2020-08" db="EMBL/GenBank/DDBJ databases">
        <title>Genomic Encyclopedia of Type Strains, Phase IV (KMG-IV): sequencing the most valuable type-strain genomes for metagenomic binning, comparative biology and taxonomic classification.</title>
        <authorList>
            <person name="Goeker M."/>
        </authorList>
    </citation>
    <scope>NUCLEOTIDE SEQUENCE [LARGE SCALE GENOMIC DNA]</scope>
    <source>
        <strain evidence="2 3">YIM 65646</strain>
    </source>
</reference>
<dbReference type="GO" id="GO:0006355">
    <property type="term" value="P:regulation of DNA-templated transcription"/>
    <property type="evidence" value="ECO:0007669"/>
    <property type="project" value="InterPro"/>
</dbReference>
<dbReference type="InterPro" id="IPR016032">
    <property type="entry name" value="Sig_transdc_resp-reg_C-effctor"/>
</dbReference>
<dbReference type="InterPro" id="IPR036388">
    <property type="entry name" value="WH-like_DNA-bd_sf"/>
</dbReference>